<dbReference type="Gramene" id="ESW27845">
    <property type="protein sequence ID" value="ESW27845"/>
    <property type="gene ID" value="PHAVU_003G237000g"/>
</dbReference>
<dbReference type="Proteomes" id="UP000000226">
    <property type="component" value="Chromosome 3"/>
</dbReference>
<reference evidence="2" key="1">
    <citation type="journal article" date="2014" name="Nat. Genet.">
        <title>A reference genome for common bean and genome-wide analysis of dual domestications.</title>
        <authorList>
            <person name="Schmutz J."/>
            <person name="McClean P.E."/>
            <person name="Mamidi S."/>
            <person name="Wu G.A."/>
            <person name="Cannon S.B."/>
            <person name="Grimwood J."/>
            <person name="Jenkins J."/>
            <person name="Shu S."/>
            <person name="Song Q."/>
            <person name="Chavarro C."/>
            <person name="Torres-Torres M."/>
            <person name="Geffroy V."/>
            <person name="Moghaddam S.M."/>
            <person name="Gao D."/>
            <person name="Abernathy B."/>
            <person name="Barry K."/>
            <person name="Blair M."/>
            <person name="Brick M.A."/>
            <person name="Chovatia M."/>
            <person name="Gepts P."/>
            <person name="Goodstein D.M."/>
            <person name="Gonzales M."/>
            <person name="Hellsten U."/>
            <person name="Hyten D.L."/>
            <person name="Jia G."/>
            <person name="Kelly J.D."/>
            <person name="Kudrna D."/>
            <person name="Lee R."/>
            <person name="Richard M.M."/>
            <person name="Miklas P.N."/>
            <person name="Osorno J.M."/>
            <person name="Rodrigues J."/>
            <person name="Thareau V."/>
            <person name="Urrea C.A."/>
            <person name="Wang M."/>
            <person name="Yu Y."/>
            <person name="Zhang M."/>
            <person name="Wing R.A."/>
            <person name="Cregan P.B."/>
            <person name="Rokhsar D.S."/>
            <person name="Jackson S.A."/>
        </authorList>
    </citation>
    <scope>NUCLEOTIDE SEQUENCE [LARGE SCALE GENOMIC DNA]</scope>
    <source>
        <strain evidence="2">cv. G19833</strain>
    </source>
</reference>
<dbReference type="EMBL" id="CM002290">
    <property type="protein sequence ID" value="ESW27845.1"/>
    <property type="molecule type" value="Genomic_DNA"/>
</dbReference>
<evidence type="ECO:0000313" key="1">
    <source>
        <dbReference type="EMBL" id="ESW27845.1"/>
    </source>
</evidence>
<proteinExistence type="predicted"/>
<evidence type="ECO:0000313" key="2">
    <source>
        <dbReference type="Proteomes" id="UP000000226"/>
    </source>
</evidence>
<name>V7CEZ3_PHAVU</name>
<gene>
    <name evidence="1" type="ORF">PHAVU_003G237000g</name>
</gene>
<protein>
    <submittedName>
        <fullName evidence="1">Uncharacterized protein</fullName>
    </submittedName>
</protein>
<sequence length="103" mass="11717">MSKKIKNQELLCHSTTKLMVVDVRNCCCSFFTIQYAHFQVIFFLENVRTTSEVRNYVLLLGKVLECSHGFLSILVYCGKLWINTADAPAVVVIVLGMWTAEKP</sequence>
<dbReference type="AlphaFoldDB" id="V7CEZ3"/>
<organism evidence="1 2">
    <name type="scientific">Phaseolus vulgaris</name>
    <name type="common">Kidney bean</name>
    <name type="synonym">French bean</name>
    <dbReference type="NCBI Taxonomy" id="3885"/>
    <lineage>
        <taxon>Eukaryota</taxon>
        <taxon>Viridiplantae</taxon>
        <taxon>Streptophyta</taxon>
        <taxon>Embryophyta</taxon>
        <taxon>Tracheophyta</taxon>
        <taxon>Spermatophyta</taxon>
        <taxon>Magnoliopsida</taxon>
        <taxon>eudicotyledons</taxon>
        <taxon>Gunneridae</taxon>
        <taxon>Pentapetalae</taxon>
        <taxon>rosids</taxon>
        <taxon>fabids</taxon>
        <taxon>Fabales</taxon>
        <taxon>Fabaceae</taxon>
        <taxon>Papilionoideae</taxon>
        <taxon>50 kb inversion clade</taxon>
        <taxon>NPAAA clade</taxon>
        <taxon>indigoferoid/millettioid clade</taxon>
        <taxon>Phaseoleae</taxon>
        <taxon>Phaseolus</taxon>
    </lineage>
</organism>
<accession>V7CEZ3</accession>
<keyword evidence="2" id="KW-1185">Reference proteome</keyword>